<keyword evidence="3" id="KW-1185">Reference proteome</keyword>
<dbReference type="Proteomes" id="UP000004793">
    <property type="component" value="Chromosome"/>
</dbReference>
<dbReference type="EMBL" id="AP012051">
    <property type="protein sequence ID" value="BAL80237.1"/>
    <property type="molecule type" value="Genomic_DNA"/>
</dbReference>
<accession>A0A7U6GD55</accession>
<reference evidence="2 3" key="1">
    <citation type="submission" date="2011-01" db="EMBL/GenBank/DDBJ databases">
        <title>Whole genome sequence of Caldisericum exile AZM16c01.</title>
        <authorList>
            <person name="Narita-Yamada S."/>
            <person name="Kawakoshi A."/>
            <person name="Nakamura S."/>
            <person name="Sasagawa M."/>
            <person name="Fukada J."/>
            <person name="Sekine M."/>
            <person name="Kato Y."/>
            <person name="Fukai R."/>
            <person name="Sasaki K."/>
            <person name="Hanamaki A."/>
            <person name="Narita H."/>
            <person name="Konno Y."/>
            <person name="Mori K."/>
            <person name="Yamazaki S."/>
            <person name="Suzuki K."/>
            <person name="Fujita N."/>
        </authorList>
    </citation>
    <scope>NUCLEOTIDE SEQUENCE [LARGE SCALE GENOMIC DNA]</scope>
    <source>
        <strain evidence="3">DSM 21853 / NBRC 104410 / AZM16c01</strain>
    </source>
</reference>
<evidence type="ECO:0000313" key="2">
    <source>
        <dbReference type="EMBL" id="BAL80237.1"/>
    </source>
</evidence>
<keyword evidence="1" id="KW-0472">Membrane</keyword>
<keyword evidence="1" id="KW-0812">Transmembrane</keyword>
<feature type="transmembrane region" description="Helical" evidence="1">
    <location>
        <begin position="256"/>
        <end position="277"/>
    </location>
</feature>
<sequence length="323" mass="37472">MGFEKKKLVLRKGVIKCSNNEILIRQGIRDKKSKIIRDDAKTNIIGRVYATFRVPTLVEDFLSQLKPEEKKDALDFLQLLYSMGWLVDENFNTLEEVNSFLKEIKLGIIYRGSNLKKILDSLGEFNFKEVSLWIEGKTKKDELTINNVRFFNEELTENSLKKFIDPLDFLVVILDEFSPNLLHSVNEQCLKRPLKWIGCYFNGSEVVITPLFVPGETVCYNETEIQLESVLSHRTEYFVYKESIKNGNLEGKDSYILSYNFLIGINLLLNIMINFLLTNKLLLKDRGVVINFDDLVIDYYDVLRLPKCPACNSESCDYTHVFL</sequence>
<dbReference type="Gene3D" id="3.40.50.720">
    <property type="entry name" value="NAD(P)-binding Rossmann-like Domain"/>
    <property type="match status" value="1"/>
</dbReference>
<dbReference type="GO" id="GO:0008641">
    <property type="term" value="F:ubiquitin-like modifier activating enzyme activity"/>
    <property type="evidence" value="ECO:0007669"/>
    <property type="project" value="InterPro"/>
</dbReference>
<organism evidence="2 3">
    <name type="scientific">Caldisericum exile (strain DSM 21853 / NBRC 104410 / AZM16c01)</name>
    <dbReference type="NCBI Taxonomy" id="511051"/>
    <lineage>
        <taxon>Bacteria</taxon>
        <taxon>Pseudomonadati</taxon>
        <taxon>Caldisericota/Cryosericota group</taxon>
        <taxon>Caldisericota</taxon>
        <taxon>Caldisericia</taxon>
        <taxon>Caldisericales</taxon>
        <taxon>Caldisericaceae</taxon>
        <taxon>Caldisericum</taxon>
    </lineage>
</organism>
<gene>
    <name evidence="2" type="ordered locus">CSE_01110</name>
</gene>
<evidence type="ECO:0008006" key="4">
    <source>
        <dbReference type="Google" id="ProtNLM"/>
    </source>
</evidence>
<evidence type="ECO:0000256" key="1">
    <source>
        <dbReference type="SAM" id="Phobius"/>
    </source>
</evidence>
<proteinExistence type="predicted"/>
<name>A0A7U6GD55_CALEA</name>
<protein>
    <recommendedName>
        <fullName evidence="4">THIF-type NAD/FAD binding fold domain-containing protein</fullName>
    </recommendedName>
</protein>
<dbReference type="RefSeq" id="WP_014452644.1">
    <property type="nucleotide sequence ID" value="NC_017096.1"/>
</dbReference>
<dbReference type="AlphaFoldDB" id="A0A7U6GD55"/>
<dbReference type="InterPro" id="IPR035985">
    <property type="entry name" value="Ubiquitin-activating_enz"/>
</dbReference>
<evidence type="ECO:0000313" key="3">
    <source>
        <dbReference type="Proteomes" id="UP000004793"/>
    </source>
</evidence>
<dbReference type="OrthoDB" id="2679713at2"/>
<keyword evidence="1" id="KW-1133">Transmembrane helix</keyword>
<dbReference type="SUPFAM" id="SSF69572">
    <property type="entry name" value="Activating enzymes of the ubiquitin-like proteins"/>
    <property type="match status" value="1"/>
</dbReference>
<dbReference type="KEGG" id="cex:CSE_01110"/>